<evidence type="ECO:0000313" key="2">
    <source>
        <dbReference type="EMBL" id="MBQ0960061.1"/>
    </source>
</evidence>
<gene>
    <name evidence="2" type="ORF">KAK06_13995</name>
</gene>
<proteinExistence type="predicted"/>
<accession>A0A940YPD8</accession>
<dbReference type="Proteomes" id="UP000678374">
    <property type="component" value="Unassembled WGS sequence"/>
</dbReference>
<protein>
    <recommendedName>
        <fullName evidence="4">Type II secretion system protein GspC N-terminal domain-containing protein</fullName>
    </recommendedName>
</protein>
<name>A0A940YPD8_9BURK</name>
<dbReference type="EMBL" id="JAGQDE010000012">
    <property type="protein sequence ID" value="MBQ0960061.1"/>
    <property type="molecule type" value="Genomic_DNA"/>
</dbReference>
<comment type="caution">
    <text evidence="2">The sequence shown here is derived from an EMBL/GenBank/DDBJ whole genome shotgun (WGS) entry which is preliminary data.</text>
</comment>
<evidence type="ECO:0000256" key="1">
    <source>
        <dbReference type="SAM" id="MobiDB-lite"/>
    </source>
</evidence>
<feature type="region of interest" description="Disordered" evidence="1">
    <location>
        <begin position="121"/>
        <end position="207"/>
    </location>
</feature>
<keyword evidence="3" id="KW-1185">Reference proteome</keyword>
<evidence type="ECO:0000313" key="3">
    <source>
        <dbReference type="Proteomes" id="UP000678374"/>
    </source>
</evidence>
<dbReference type="AlphaFoldDB" id="A0A940YPD8"/>
<reference evidence="2" key="1">
    <citation type="submission" date="2021-04" db="EMBL/GenBank/DDBJ databases">
        <title>The genome sequence of Ideonella sp. 4Y11.</title>
        <authorList>
            <person name="Liu Y."/>
        </authorList>
    </citation>
    <scope>NUCLEOTIDE SEQUENCE</scope>
    <source>
        <strain evidence="2">4Y11</strain>
    </source>
</reference>
<sequence length="207" mass="20606">MLSLAVWALVALAATFWGLKLGAGGPALPAHAQAPVRGLPGGGDLHRLLGSSAVAAADEEEDEVSGDDSMQLLGVVAPRGAEHSPQGVALISVGGQPAKAFRTGAAVTEDLVLLAVGRRTASLGPRGGPADTELRLPEPVRSSAPAVAGGFQPRPMPGQPGAVLQPGGVVQPGAAIRPMGQPAEPGRVAQPGRAPGANGTDDDEDEE</sequence>
<evidence type="ECO:0008006" key="4">
    <source>
        <dbReference type="Google" id="ProtNLM"/>
    </source>
</evidence>
<dbReference type="RefSeq" id="WP_210802741.1">
    <property type="nucleotide sequence ID" value="NZ_JAGQDE010000012.1"/>
</dbReference>
<organism evidence="2 3">
    <name type="scientific">Ideonella aquatica</name>
    <dbReference type="NCBI Taxonomy" id="2824119"/>
    <lineage>
        <taxon>Bacteria</taxon>
        <taxon>Pseudomonadati</taxon>
        <taxon>Pseudomonadota</taxon>
        <taxon>Betaproteobacteria</taxon>
        <taxon>Burkholderiales</taxon>
        <taxon>Sphaerotilaceae</taxon>
        <taxon>Ideonella</taxon>
    </lineage>
</organism>